<evidence type="ECO:0000256" key="1">
    <source>
        <dbReference type="SAM" id="Coils"/>
    </source>
</evidence>
<proteinExistence type="predicted"/>
<gene>
    <name evidence="3" type="ORF">CSSPJE1EN2_LOCUS22088</name>
</gene>
<evidence type="ECO:0000313" key="4">
    <source>
        <dbReference type="Proteomes" id="UP001497522"/>
    </source>
</evidence>
<name>A0ABP1BW93_9BRYO</name>
<dbReference type="EMBL" id="OZ023709">
    <property type="protein sequence ID" value="CAK9880689.1"/>
    <property type="molecule type" value="Genomic_DNA"/>
</dbReference>
<feature type="region of interest" description="Disordered" evidence="2">
    <location>
        <begin position="121"/>
        <end position="148"/>
    </location>
</feature>
<feature type="coiled-coil region" evidence="1">
    <location>
        <begin position="58"/>
        <end position="99"/>
    </location>
</feature>
<evidence type="ECO:0000256" key="2">
    <source>
        <dbReference type="SAM" id="MobiDB-lite"/>
    </source>
</evidence>
<sequence>MEGEGEGEMGKNKWEKSRLEMEKSMLEMGKSMLEMGKSMLEMGKSMLEMGKSRLEMGKSMLEMGKSKLEKERNRLEKERNKLEMERNRLETERNTLVKSRLGMVNCIRVLELELENKTAATLRKPPGSSLFPSTRDGSRPPWPQEPQPAVMRRLPSSLLDLPSLIHTHSLDQQGRARRSFAAARVAVTVPMLAPPHQVVVLLLPID</sequence>
<evidence type="ECO:0000313" key="3">
    <source>
        <dbReference type="EMBL" id="CAK9880689.1"/>
    </source>
</evidence>
<dbReference type="Proteomes" id="UP001497522">
    <property type="component" value="Chromosome 8"/>
</dbReference>
<keyword evidence="1" id="KW-0175">Coiled coil</keyword>
<reference evidence="3" key="1">
    <citation type="submission" date="2024-03" db="EMBL/GenBank/DDBJ databases">
        <authorList>
            <consortium name="ELIXIR-Norway"/>
            <consortium name="Elixir Norway"/>
        </authorList>
    </citation>
    <scope>NUCLEOTIDE SEQUENCE</scope>
</reference>
<protein>
    <submittedName>
        <fullName evidence="3">Uncharacterized protein</fullName>
    </submittedName>
</protein>
<accession>A0ABP1BW93</accession>
<organism evidence="3 4">
    <name type="scientific">Sphagnum jensenii</name>
    <dbReference type="NCBI Taxonomy" id="128206"/>
    <lineage>
        <taxon>Eukaryota</taxon>
        <taxon>Viridiplantae</taxon>
        <taxon>Streptophyta</taxon>
        <taxon>Embryophyta</taxon>
        <taxon>Bryophyta</taxon>
        <taxon>Sphagnophytina</taxon>
        <taxon>Sphagnopsida</taxon>
        <taxon>Sphagnales</taxon>
        <taxon>Sphagnaceae</taxon>
        <taxon>Sphagnum</taxon>
    </lineage>
</organism>
<keyword evidence="4" id="KW-1185">Reference proteome</keyword>